<dbReference type="InterPro" id="IPR051173">
    <property type="entry name" value="Ca_channel_alpha-2/delta"/>
</dbReference>
<feature type="chain" id="PRO_5008898385" description="VWFA domain-containing protein" evidence="16">
    <location>
        <begin position="24"/>
        <end position="1174"/>
    </location>
</feature>
<keyword evidence="7 16" id="KW-0732">Signal</keyword>
<dbReference type="Pfam" id="PF08473">
    <property type="entry name" value="VGCC_alpha2"/>
    <property type="match status" value="1"/>
</dbReference>
<comment type="subcellular location">
    <subcellularLocation>
        <location evidence="1">Membrane</location>
        <topology evidence="1">Single-pass type I membrane protein</topology>
    </subcellularLocation>
</comment>
<evidence type="ECO:0000259" key="17">
    <source>
        <dbReference type="PROSITE" id="PS50234"/>
    </source>
</evidence>
<feature type="signal peptide" evidence="16">
    <location>
        <begin position="1"/>
        <end position="23"/>
    </location>
</feature>
<dbReference type="AlphaFoldDB" id="A0A1D1VFU8"/>
<evidence type="ECO:0000256" key="3">
    <source>
        <dbReference type="ARBA" id="ARBA00022568"/>
    </source>
</evidence>
<dbReference type="EMBL" id="BDGG01000006">
    <property type="protein sequence ID" value="GAV00515.1"/>
    <property type="molecule type" value="Genomic_DNA"/>
</dbReference>
<keyword evidence="9" id="KW-0851">Voltage-gated channel</keyword>
<dbReference type="GO" id="GO:0005245">
    <property type="term" value="F:voltage-gated calcium channel activity"/>
    <property type="evidence" value="ECO:0007669"/>
    <property type="project" value="TreeGrafter"/>
</dbReference>
<proteinExistence type="predicted"/>
<dbReference type="InterPro" id="IPR013608">
    <property type="entry name" value="VWA_N"/>
</dbReference>
<keyword evidence="14" id="KW-0325">Glycoprotein</keyword>
<protein>
    <recommendedName>
        <fullName evidence="17">VWFA domain-containing protein</fullName>
    </recommendedName>
</protein>
<dbReference type="SMART" id="SM00327">
    <property type="entry name" value="VWA"/>
    <property type="match status" value="1"/>
</dbReference>
<evidence type="ECO:0000256" key="15">
    <source>
        <dbReference type="ARBA" id="ARBA00023303"/>
    </source>
</evidence>
<dbReference type="InterPro" id="IPR013680">
    <property type="entry name" value="VDCC_a2/dsu"/>
</dbReference>
<evidence type="ECO:0000256" key="2">
    <source>
        <dbReference type="ARBA" id="ARBA00022448"/>
    </source>
</evidence>
<keyword evidence="15" id="KW-0407">Ion channel</keyword>
<keyword evidence="12" id="KW-0472">Membrane</keyword>
<comment type="caution">
    <text evidence="18">The sequence shown here is derived from an EMBL/GenBank/DDBJ whole genome shotgun (WGS) entry which is preliminary data.</text>
</comment>
<keyword evidence="19" id="KW-1185">Reference proteome</keyword>
<dbReference type="PANTHER" id="PTHR10166">
    <property type="entry name" value="VOLTAGE-DEPENDENT CALCIUM CHANNEL SUBUNIT ALPHA-2/DELTA-RELATED"/>
    <property type="match status" value="1"/>
</dbReference>
<dbReference type="InterPro" id="IPR036465">
    <property type="entry name" value="vWFA_dom_sf"/>
</dbReference>
<dbReference type="FunFam" id="3.40.50.410:FF:000007">
    <property type="entry name" value="Calcium voltage-gated channel auxiliary subunit alpha2delta 3"/>
    <property type="match status" value="1"/>
</dbReference>
<dbReference type="OrthoDB" id="10054666at2759"/>
<evidence type="ECO:0000256" key="10">
    <source>
        <dbReference type="ARBA" id="ARBA00022989"/>
    </source>
</evidence>
<evidence type="ECO:0000256" key="12">
    <source>
        <dbReference type="ARBA" id="ARBA00023136"/>
    </source>
</evidence>
<dbReference type="Pfam" id="PF00092">
    <property type="entry name" value="VWA"/>
    <property type="match status" value="1"/>
</dbReference>
<keyword evidence="2" id="KW-0813">Transport</keyword>
<keyword evidence="3" id="KW-0109">Calcium transport</keyword>
<accession>A0A1D1VFU8</accession>
<keyword evidence="5" id="KW-0812">Transmembrane</keyword>
<evidence type="ECO:0000256" key="16">
    <source>
        <dbReference type="SAM" id="SignalP"/>
    </source>
</evidence>
<evidence type="ECO:0000256" key="8">
    <source>
        <dbReference type="ARBA" id="ARBA00022837"/>
    </source>
</evidence>
<evidence type="ECO:0000256" key="6">
    <source>
        <dbReference type="ARBA" id="ARBA00022723"/>
    </source>
</evidence>
<keyword evidence="4" id="KW-0107">Calcium channel</keyword>
<dbReference type="GO" id="GO:0046872">
    <property type="term" value="F:metal ion binding"/>
    <property type="evidence" value="ECO:0007669"/>
    <property type="project" value="UniProtKB-KW"/>
</dbReference>
<dbReference type="Pfam" id="PF08399">
    <property type="entry name" value="VWA_N"/>
    <property type="match status" value="1"/>
</dbReference>
<evidence type="ECO:0000256" key="7">
    <source>
        <dbReference type="ARBA" id="ARBA00022729"/>
    </source>
</evidence>
<dbReference type="STRING" id="947166.A0A1D1VFU8"/>
<dbReference type="GO" id="GO:0005891">
    <property type="term" value="C:voltage-gated calcium channel complex"/>
    <property type="evidence" value="ECO:0007669"/>
    <property type="project" value="TreeGrafter"/>
</dbReference>
<evidence type="ECO:0000256" key="11">
    <source>
        <dbReference type="ARBA" id="ARBA00023065"/>
    </source>
</evidence>
<dbReference type="Gene3D" id="3.40.50.410">
    <property type="entry name" value="von Willebrand factor, type A domain"/>
    <property type="match status" value="1"/>
</dbReference>
<keyword evidence="8" id="KW-0106">Calcium</keyword>
<evidence type="ECO:0000256" key="14">
    <source>
        <dbReference type="ARBA" id="ARBA00023180"/>
    </source>
</evidence>
<sequence>MALIRDGILVVLLSFLVVNTAYSHLSEKSLEHLAQKLGSEIFRLTKSASGHNEAVEGFRKMGAKIEKLDPATAMKEISQTVTALMGKKVAAVKRLVETAEELTKAYEWDPEINITYRNAKEMEQSNVTGQTSPPVYGFAKIQFAKDPRFHNELVNVTHSTVHVPTNIWNRSPAVQNGAQWSEKLDRIFRDNLEDDPTMRSQYFGSSEGFLRLYPGVKWLKIDGDKPDMYDCRLTNWYIRASSSPKDMIILVDISGSMTGIREEIARTTVKEIMNTLHEDDFFNIIKFKEEAQFLDPRVDTTIQASEATKRRYAELLGTLETENIANYTEAFLMAFQALNSSAGAECNKAIMVVSDGAPESFQELFAHLNPEKRVRIFTYVIGREVTVYDEMKAIACDNRGYVTHISTMADVRNHVEQGSKVFSRPVGASAVEKDTKIITWTGHRTRLWNNIGMVITVAQPVFNRSAAALKKGSLIGVVGIDVPILDIKKAMTPHKWGVGSYIFGTNHNGHVIFHPYWRTQNKKNISPRQSYNEIDLGQVEFPTAVDLEETSGGEFDLPLRKFMIDQQLGQVTSKIMRQLDDRKRVYEKEYIYYYGGISETPLSVGIAVPVSAGRPDNELLNVKGRLAAFLFGLDTAMLTDNLTETRLHPEWAYCNVSVSSLLELLAHVEPRFAQIQRDMLQLNSSESEDETEQTIPVSCDSELVESLLFDIKATENAVKLWSNIDQANSQLYAKYDIETAFLITRAGLTRWKDFQLDPLFEANAIRTMKVRDVMGNDGEEVGKEVEVDREVIAVPDESGEPTSEKGNGTDTENTTRHFFEQYSKAVDESFYERTVTGDHETTVIISLSQGPKNINEISFMAAVPVFVEEGTARSTPAGITGIIMKTRRLRDLLLDVSRETCQGGDCMSCHSESISCYLVDESGYVVVSTRFAEDRGKFFGILHGEVMSSIVDNGIYKRFKLHDYQGVCQTIKKVRTKSAGFSLRPWIYGVLESIQSLGKHTFAFLVALHLELVTAESEYYNFENAQQLDSMHENATAPIVEAPTNPPFLCDMKYDLYHSGWTQLKSLLTVECAANCTKSVGVYKVSTTNMLLVAMDKTRACPCNESPLFTAPEEIVYTDEQMREKYTAVPYRRRPSDCFPYHADEDASDCGSGASTLAAHGLLLGFSSLLARLF</sequence>
<evidence type="ECO:0000256" key="13">
    <source>
        <dbReference type="ARBA" id="ARBA00023157"/>
    </source>
</evidence>
<dbReference type="PROSITE" id="PS50234">
    <property type="entry name" value="VWFA"/>
    <property type="match status" value="1"/>
</dbReference>
<organism evidence="18 19">
    <name type="scientific">Ramazzottius varieornatus</name>
    <name type="common">Water bear</name>
    <name type="synonym">Tardigrade</name>
    <dbReference type="NCBI Taxonomy" id="947166"/>
    <lineage>
        <taxon>Eukaryota</taxon>
        <taxon>Metazoa</taxon>
        <taxon>Ecdysozoa</taxon>
        <taxon>Tardigrada</taxon>
        <taxon>Eutardigrada</taxon>
        <taxon>Parachela</taxon>
        <taxon>Hypsibioidea</taxon>
        <taxon>Ramazzottiidae</taxon>
        <taxon>Ramazzottius</taxon>
    </lineage>
</organism>
<keyword evidence="6" id="KW-0479">Metal-binding</keyword>
<evidence type="ECO:0000256" key="9">
    <source>
        <dbReference type="ARBA" id="ARBA00022882"/>
    </source>
</evidence>
<keyword evidence="10" id="KW-1133">Transmembrane helix</keyword>
<reference evidence="18 19" key="1">
    <citation type="journal article" date="2016" name="Nat. Commun.">
        <title>Extremotolerant tardigrade genome and improved radiotolerance of human cultured cells by tardigrade-unique protein.</title>
        <authorList>
            <person name="Hashimoto T."/>
            <person name="Horikawa D.D."/>
            <person name="Saito Y."/>
            <person name="Kuwahara H."/>
            <person name="Kozuka-Hata H."/>
            <person name="Shin-I T."/>
            <person name="Minakuchi Y."/>
            <person name="Ohishi K."/>
            <person name="Motoyama A."/>
            <person name="Aizu T."/>
            <person name="Enomoto A."/>
            <person name="Kondo K."/>
            <person name="Tanaka S."/>
            <person name="Hara Y."/>
            <person name="Koshikawa S."/>
            <person name="Sagara H."/>
            <person name="Miura T."/>
            <person name="Yokobori S."/>
            <person name="Miyagawa K."/>
            <person name="Suzuki Y."/>
            <person name="Kubo T."/>
            <person name="Oyama M."/>
            <person name="Kohara Y."/>
            <person name="Fujiyama A."/>
            <person name="Arakawa K."/>
            <person name="Katayama T."/>
            <person name="Toyoda A."/>
            <person name="Kunieda T."/>
        </authorList>
    </citation>
    <scope>NUCLEOTIDE SEQUENCE [LARGE SCALE GENOMIC DNA]</scope>
    <source>
        <strain evidence="18 19">YOKOZUNA-1</strain>
    </source>
</reference>
<gene>
    <name evidence="18" type="primary">RvY_11351</name>
    <name evidence="18" type="synonym">RvY_11351.1</name>
    <name evidence="18" type="ORF">RvY_11351-1</name>
</gene>
<evidence type="ECO:0000256" key="5">
    <source>
        <dbReference type="ARBA" id="ARBA00022692"/>
    </source>
</evidence>
<dbReference type="SUPFAM" id="SSF53300">
    <property type="entry name" value="vWA-like"/>
    <property type="match status" value="1"/>
</dbReference>
<dbReference type="PANTHER" id="PTHR10166:SF37">
    <property type="entry name" value="STOLID, ISOFORM H"/>
    <property type="match status" value="1"/>
</dbReference>
<keyword evidence="11" id="KW-0406">Ion transport</keyword>
<evidence type="ECO:0000313" key="19">
    <source>
        <dbReference type="Proteomes" id="UP000186922"/>
    </source>
</evidence>
<evidence type="ECO:0000313" key="18">
    <source>
        <dbReference type="EMBL" id="GAV00515.1"/>
    </source>
</evidence>
<dbReference type="Proteomes" id="UP000186922">
    <property type="component" value="Unassembled WGS sequence"/>
</dbReference>
<feature type="domain" description="VWFA" evidence="17">
    <location>
        <begin position="246"/>
        <end position="426"/>
    </location>
</feature>
<evidence type="ECO:0000256" key="4">
    <source>
        <dbReference type="ARBA" id="ARBA00022673"/>
    </source>
</evidence>
<evidence type="ECO:0000256" key="1">
    <source>
        <dbReference type="ARBA" id="ARBA00004479"/>
    </source>
</evidence>
<dbReference type="Gene3D" id="3.30.450.20">
    <property type="entry name" value="PAS domain"/>
    <property type="match status" value="1"/>
</dbReference>
<keyword evidence="13" id="KW-1015">Disulfide bond</keyword>
<name>A0A1D1VFU8_RAMVA</name>
<dbReference type="InterPro" id="IPR002035">
    <property type="entry name" value="VWF_A"/>
</dbReference>